<name>A0ABU9VM77_9BACI</name>
<dbReference type="CDD" id="cd00347">
    <property type="entry name" value="Flavin_utilizing_monoxygenases"/>
    <property type="match status" value="1"/>
</dbReference>
<organism evidence="3 4">
    <name type="scientific">Alkalicoccobacillus gibsonii</name>
    <dbReference type="NCBI Taxonomy" id="79881"/>
    <lineage>
        <taxon>Bacteria</taxon>
        <taxon>Bacillati</taxon>
        <taxon>Bacillota</taxon>
        <taxon>Bacilli</taxon>
        <taxon>Bacillales</taxon>
        <taxon>Bacillaceae</taxon>
        <taxon>Alkalicoccobacillus</taxon>
    </lineage>
</organism>
<evidence type="ECO:0000259" key="2">
    <source>
        <dbReference type="Pfam" id="PF00296"/>
    </source>
</evidence>
<dbReference type="NCBIfam" id="TIGR03558">
    <property type="entry name" value="oxido_grp_1"/>
    <property type="match status" value="1"/>
</dbReference>
<dbReference type="PANTHER" id="PTHR30137">
    <property type="entry name" value="LUCIFERASE-LIKE MONOOXYGENASE"/>
    <property type="match status" value="1"/>
</dbReference>
<dbReference type="RefSeq" id="WP_343131427.1">
    <property type="nucleotide sequence ID" value="NZ_JBCITK010000001.1"/>
</dbReference>
<dbReference type="EMBL" id="JBCITK010000001">
    <property type="protein sequence ID" value="MEN0644805.1"/>
    <property type="molecule type" value="Genomic_DNA"/>
</dbReference>
<accession>A0ABU9VM77</accession>
<keyword evidence="4" id="KW-1185">Reference proteome</keyword>
<dbReference type="EC" id="1.-.-.-" evidence="3"/>
<evidence type="ECO:0000256" key="1">
    <source>
        <dbReference type="ARBA" id="ARBA00007789"/>
    </source>
</evidence>
<feature type="domain" description="Luciferase-like" evidence="2">
    <location>
        <begin position="1"/>
        <end position="233"/>
    </location>
</feature>
<dbReference type="SUPFAM" id="SSF51679">
    <property type="entry name" value="Bacterial luciferase-like"/>
    <property type="match status" value="1"/>
</dbReference>
<proteinExistence type="predicted"/>
<sequence length="332" mass="36794">MRISILDQSPIAENENATDALRKTVQFAQFADENGFHRFWVSEHHNFAELAGSAPEALIPYLLAKTERIRVGSGGVMLQHYPAFKVAEVFNVLASLEPGRVDLGIGKAPGGTTLSTKALQGHTTQQQDFDEKLEELLHFVGEGETVEGLIARPTPPLPADVYLLGGSVKSAELAATKGISYVFASFINSNREELLEAASAYRRLFTHRTKKPELLVAMGIIVSETDDEAKQLNKYPYSYKVHVDDGRALNMNSYERAVAFGESTGMNYWIDKKESGVIAGSIQTVEQELEKRLAGLEIDELIIHTPITDFDKRINMLKQLKNLPVFQTESIV</sequence>
<gene>
    <name evidence="3" type="ORF">MKY91_16750</name>
</gene>
<dbReference type="InterPro" id="IPR019949">
    <property type="entry name" value="CmoO-like"/>
</dbReference>
<dbReference type="InterPro" id="IPR050766">
    <property type="entry name" value="Bact_Lucif_Oxidored"/>
</dbReference>
<dbReference type="Gene3D" id="3.20.20.30">
    <property type="entry name" value="Luciferase-like domain"/>
    <property type="match status" value="1"/>
</dbReference>
<comment type="similarity">
    <text evidence="1">To bacterial alkanal monooxygenase alpha and beta chains.</text>
</comment>
<evidence type="ECO:0000313" key="4">
    <source>
        <dbReference type="Proteomes" id="UP001418796"/>
    </source>
</evidence>
<dbReference type="PANTHER" id="PTHR30137:SF20">
    <property type="entry name" value="N-ACETYL-S-ALKYLCYSTEINE MONOOXYGENASE"/>
    <property type="match status" value="1"/>
</dbReference>
<dbReference type="InterPro" id="IPR011251">
    <property type="entry name" value="Luciferase-like_dom"/>
</dbReference>
<comment type="caution">
    <text evidence="3">The sequence shown here is derived from an EMBL/GenBank/DDBJ whole genome shotgun (WGS) entry which is preliminary data.</text>
</comment>
<protein>
    <submittedName>
        <fullName evidence="3">MsnO8 family LLM class oxidoreductase</fullName>
        <ecNumber evidence="3">1.-.-.-</ecNumber>
    </submittedName>
</protein>
<dbReference type="InterPro" id="IPR036661">
    <property type="entry name" value="Luciferase-like_sf"/>
</dbReference>
<evidence type="ECO:0000313" key="3">
    <source>
        <dbReference type="EMBL" id="MEN0644805.1"/>
    </source>
</evidence>
<reference evidence="3 4" key="1">
    <citation type="submission" date="2024-03" db="EMBL/GenBank/DDBJ databases">
        <title>Bacilli Hybrid Assemblies.</title>
        <authorList>
            <person name="Kovac J."/>
        </authorList>
    </citation>
    <scope>NUCLEOTIDE SEQUENCE [LARGE SCALE GENOMIC DNA]</scope>
    <source>
        <strain evidence="3 4">FSL R7-0666</strain>
    </source>
</reference>
<keyword evidence="3" id="KW-0560">Oxidoreductase</keyword>
<dbReference type="Pfam" id="PF00296">
    <property type="entry name" value="Bac_luciferase"/>
    <property type="match status" value="1"/>
</dbReference>
<dbReference type="Proteomes" id="UP001418796">
    <property type="component" value="Unassembled WGS sequence"/>
</dbReference>
<dbReference type="GO" id="GO:0016491">
    <property type="term" value="F:oxidoreductase activity"/>
    <property type="evidence" value="ECO:0007669"/>
    <property type="project" value="UniProtKB-KW"/>
</dbReference>